<organism evidence="3 4">
    <name type="scientific">Ascodesmis nigricans</name>
    <dbReference type="NCBI Taxonomy" id="341454"/>
    <lineage>
        <taxon>Eukaryota</taxon>
        <taxon>Fungi</taxon>
        <taxon>Dikarya</taxon>
        <taxon>Ascomycota</taxon>
        <taxon>Pezizomycotina</taxon>
        <taxon>Pezizomycetes</taxon>
        <taxon>Pezizales</taxon>
        <taxon>Ascodesmidaceae</taxon>
        <taxon>Ascodesmis</taxon>
    </lineage>
</organism>
<dbReference type="EMBL" id="ML220123">
    <property type="protein sequence ID" value="TGZ80653.1"/>
    <property type="molecule type" value="Genomic_DNA"/>
</dbReference>
<evidence type="ECO:0000313" key="4">
    <source>
        <dbReference type="Proteomes" id="UP000298138"/>
    </source>
</evidence>
<keyword evidence="1" id="KW-0732">Signal</keyword>
<protein>
    <recommendedName>
        <fullName evidence="2">DUF7492 domain-containing protein</fullName>
    </recommendedName>
</protein>
<name>A0A4S2MVU3_9PEZI</name>
<gene>
    <name evidence="3" type="ORF">EX30DRAFT_364324</name>
</gene>
<dbReference type="OrthoDB" id="64281at2759"/>
<reference evidence="3 4" key="1">
    <citation type="submission" date="2019-04" db="EMBL/GenBank/DDBJ databases">
        <title>Comparative genomics and transcriptomics to analyze fruiting body development in filamentous ascomycetes.</title>
        <authorList>
            <consortium name="DOE Joint Genome Institute"/>
            <person name="Lutkenhaus R."/>
            <person name="Traeger S."/>
            <person name="Breuer J."/>
            <person name="Kuo A."/>
            <person name="Lipzen A."/>
            <person name="Pangilinan J."/>
            <person name="Dilworth D."/>
            <person name="Sandor L."/>
            <person name="Poggeler S."/>
            <person name="Barry K."/>
            <person name="Grigoriev I.V."/>
            <person name="Nowrousian M."/>
        </authorList>
    </citation>
    <scope>NUCLEOTIDE SEQUENCE [LARGE SCALE GENOMIC DNA]</scope>
    <source>
        <strain evidence="3 4">CBS 389.68</strain>
    </source>
</reference>
<keyword evidence="4" id="KW-1185">Reference proteome</keyword>
<dbReference type="InterPro" id="IPR055915">
    <property type="entry name" value="DUF7492"/>
</dbReference>
<feature type="domain" description="DUF7492" evidence="2">
    <location>
        <begin position="21"/>
        <end position="246"/>
    </location>
</feature>
<sequence length="311" mass="34996">MRWSGVVSVALLAAVMEYPYAHNWITEVTFVNGLGKNAKPGKPRDSPAPNDNQADVKFVNLIDTPDLNKPACKNKHVGKQSHEGEYPAFKAAPGEWLYIKWRDNGHIVKDPFDPNLRDKKGRSNGTIYLYGRSYEKQQDDEVTLKTLRDGKWDKGALLAETPYDDGVCGEPGDTLTYVKRCEAGGGGDCKVAVRIPEKEKGEWYTIIYAWNYSLKEGTDAKLTQWYTSCVDIKLEDKPQANSATTEPPKPKAIPLPSLAEHEAHEAVVKKWLENPSQPKPWQDRLKCQGGKKVKRDLTYPMSIARSAKFRF</sequence>
<dbReference type="Proteomes" id="UP000298138">
    <property type="component" value="Unassembled WGS sequence"/>
</dbReference>
<proteinExistence type="predicted"/>
<dbReference type="AlphaFoldDB" id="A0A4S2MVU3"/>
<accession>A0A4S2MVU3</accession>
<dbReference type="InParanoid" id="A0A4S2MVU3"/>
<evidence type="ECO:0000256" key="1">
    <source>
        <dbReference type="SAM" id="SignalP"/>
    </source>
</evidence>
<feature type="signal peptide" evidence="1">
    <location>
        <begin position="1"/>
        <end position="21"/>
    </location>
</feature>
<feature type="chain" id="PRO_5020778211" description="DUF7492 domain-containing protein" evidence="1">
    <location>
        <begin position="22"/>
        <end position="311"/>
    </location>
</feature>
<evidence type="ECO:0000259" key="2">
    <source>
        <dbReference type="Pfam" id="PF24320"/>
    </source>
</evidence>
<evidence type="ECO:0000313" key="3">
    <source>
        <dbReference type="EMBL" id="TGZ80653.1"/>
    </source>
</evidence>
<dbReference type="Pfam" id="PF24320">
    <property type="entry name" value="DUF7492"/>
    <property type="match status" value="1"/>
</dbReference>